<keyword evidence="5 7" id="KW-0472">Membrane</keyword>
<dbReference type="GO" id="GO:0005886">
    <property type="term" value="C:plasma membrane"/>
    <property type="evidence" value="ECO:0007669"/>
    <property type="project" value="UniProtKB-SubCell"/>
</dbReference>
<feature type="compositionally biased region" description="Polar residues" evidence="6">
    <location>
        <begin position="30"/>
        <end position="41"/>
    </location>
</feature>
<keyword evidence="4 7" id="KW-1133">Transmembrane helix</keyword>
<evidence type="ECO:0000256" key="3">
    <source>
        <dbReference type="ARBA" id="ARBA00022692"/>
    </source>
</evidence>
<comment type="subcellular location">
    <subcellularLocation>
        <location evidence="1">Cell membrane</location>
        <topology evidence="1">Multi-pass membrane protein</topology>
    </subcellularLocation>
</comment>
<evidence type="ECO:0000256" key="5">
    <source>
        <dbReference type="ARBA" id="ARBA00023136"/>
    </source>
</evidence>
<evidence type="ECO:0000313" key="8">
    <source>
        <dbReference type="EMBL" id="TQD99448.1"/>
    </source>
</evidence>
<dbReference type="EMBL" id="VIEB01000235">
    <property type="protein sequence ID" value="TQD99448.1"/>
    <property type="molecule type" value="Genomic_DNA"/>
</dbReference>
<dbReference type="STRING" id="106549.A0A540MKY8"/>
<keyword evidence="2" id="KW-1003">Cell membrane</keyword>
<gene>
    <name evidence="8" type="ORF">C1H46_014922</name>
</gene>
<feature type="transmembrane region" description="Helical" evidence="7">
    <location>
        <begin position="109"/>
        <end position="140"/>
    </location>
</feature>
<evidence type="ECO:0008006" key="10">
    <source>
        <dbReference type="Google" id="ProtNLM"/>
    </source>
</evidence>
<proteinExistence type="predicted"/>
<dbReference type="Proteomes" id="UP000315295">
    <property type="component" value="Unassembled WGS sequence"/>
</dbReference>
<evidence type="ECO:0000313" key="9">
    <source>
        <dbReference type="Proteomes" id="UP000315295"/>
    </source>
</evidence>
<evidence type="ECO:0000256" key="6">
    <source>
        <dbReference type="SAM" id="MobiDB-lite"/>
    </source>
</evidence>
<feature type="compositionally biased region" description="Basic and acidic residues" evidence="6">
    <location>
        <begin position="54"/>
        <end position="82"/>
    </location>
</feature>
<dbReference type="PANTHER" id="PTHR43302:SF15">
    <property type="entry name" value="SILICON EFFLUX TRANSPORTER LSI2"/>
    <property type="match status" value="1"/>
</dbReference>
<keyword evidence="9" id="KW-1185">Reference proteome</keyword>
<name>A0A540MKY8_MALBA</name>
<dbReference type="PANTHER" id="PTHR43302">
    <property type="entry name" value="TRANSPORTER ARSB-RELATED"/>
    <property type="match status" value="1"/>
</dbReference>
<comment type="caution">
    <text evidence="8">The sequence shown here is derived from an EMBL/GenBank/DDBJ whole genome shotgun (WGS) entry which is preliminary data.</text>
</comment>
<feature type="region of interest" description="Disordered" evidence="6">
    <location>
        <begin position="27"/>
        <end position="89"/>
    </location>
</feature>
<organism evidence="8 9">
    <name type="scientific">Malus baccata</name>
    <name type="common">Siberian crab apple</name>
    <name type="synonym">Pyrus baccata</name>
    <dbReference type="NCBI Taxonomy" id="106549"/>
    <lineage>
        <taxon>Eukaryota</taxon>
        <taxon>Viridiplantae</taxon>
        <taxon>Streptophyta</taxon>
        <taxon>Embryophyta</taxon>
        <taxon>Tracheophyta</taxon>
        <taxon>Spermatophyta</taxon>
        <taxon>Magnoliopsida</taxon>
        <taxon>eudicotyledons</taxon>
        <taxon>Gunneridae</taxon>
        <taxon>Pentapetalae</taxon>
        <taxon>rosids</taxon>
        <taxon>fabids</taxon>
        <taxon>Rosales</taxon>
        <taxon>Rosaceae</taxon>
        <taxon>Amygdaloideae</taxon>
        <taxon>Maleae</taxon>
        <taxon>Malus</taxon>
    </lineage>
</organism>
<evidence type="ECO:0000256" key="4">
    <source>
        <dbReference type="ARBA" id="ARBA00022989"/>
    </source>
</evidence>
<keyword evidence="3 7" id="KW-0812">Transmembrane</keyword>
<accession>A0A540MKY8</accession>
<evidence type="ECO:0000256" key="1">
    <source>
        <dbReference type="ARBA" id="ARBA00004651"/>
    </source>
</evidence>
<evidence type="ECO:0000256" key="2">
    <source>
        <dbReference type="ARBA" id="ARBA00022475"/>
    </source>
</evidence>
<protein>
    <recommendedName>
        <fullName evidence="10">Phosphatidate cytidylyltransferase</fullName>
    </recommendedName>
</protein>
<evidence type="ECO:0000256" key="7">
    <source>
        <dbReference type="SAM" id="Phobius"/>
    </source>
</evidence>
<reference evidence="8 9" key="1">
    <citation type="journal article" date="2019" name="G3 (Bethesda)">
        <title>Sequencing of a Wild Apple (Malus baccata) Genome Unravels the Differences Between Cultivated and Wild Apple Species Regarding Disease Resistance and Cold Tolerance.</title>
        <authorList>
            <person name="Chen X."/>
        </authorList>
    </citation>
    <scope>NUCLEOTIDE SEQUENCE [LARGE SCALE GENOMIC DNA]</scope>
    <source>
        <strain evidence="9">cv. Shandingzi</strain>
        <tissue evidence="8">Leaves</tissue>
    </source>
</reference>
<dbReference type="AlphaFoldDB" id="A0A540MKY8"/>
<sequence>MNSRLETPTVQSSLNVNVRIGNVETLRNRLPSSENEANQVPSGGIESARISSASKEDTNDLSSPKRDKTIPSKRSPSNDRQTDAFPMESLEGKEHMTKRWKRMLWKSSVYLITIGMLIALLMGLNMSWCAITAALALVVLDFTDASPSLEKVSFTSTKFTPNVRLDYKCNKFLSFFDRFHIPS</sequence>